<dbReference type="PANTHER" id="PTHR11482">
    <property type="entry name" value="ARGININE/DIAMINOPIMELATE/ORNITHINE DECARBOXYLASE"/>
    <property type="match status" value="1"/>
</dbReference>
<dbReference type="InParanoid" id="A0A1Y1YSY4"/>
<comment type="pathway">
    <text evidence="5">Amine and polyamine biosynthesis; putrescine biosynthesis via L-ornithine pathway; putrescine from L-ornithine: step 1/1.</text>
</comment>
<dbReference type="AlphaFoldDB" id="A0A1Y1YSY4"/>
<dbReference type="InterPro" id="IPR009006">
    <property type="entry name" value="Ala_racemase/Decarboxylase_C"/>
</dbReference>
<dbReference type="InterPro" id="IPR022653">
    <property type="entry name" value="De-COase2_pyr-phos_BS"/>
</dbReference>
<evidence type="ECO:0000256" key="3">
    <source>
        <dbReference type="ARBA" id="ARBA00022898"/>
    </source>
</evidence>
<feature type="non-terminal residue" evidence="10">
    <location>
        <position position="283"/>
    </location>
</feature>
<evidence type="ECO:0000313" key="10">
    <source>
        <dbReference type="EMBL" id="ORY01069.1"/>
    </source>
</evidence>
<reference evidence="10 11" key="1">
    <citation type="submission" date="2016-07" db="EMBL/GenBank/DDBJ databases">
        <title>Pervasive Adenine N6-methylation of Active Genes in Fungi.</title>
        <authorList>
            <consortium name="DOE Joint Genome Institute"/>
            <person name="Mondo S.J."/>
            <person name="Dannebaum R.O."/>
            <person name="Kuo R.C."/>
            <person name="Labutti K."/>
            <person name="Haridas S."/>
            <person name="Kuo A."/>
            <person name="Salamov A."/>
            <person name="Ahrendt S.R."/>
            <person name="Lipzen A."/>
            <person name="Sullivan W."/>
            <person name="Andreopoulos W.B."/>
            <person name="Clum A."/>
            <person name="Lindquist E."/>
            <person name="Daum C."/>
            <person name="Ramamoorthy G.K."/>
            <person name="Gryganskyi A."/>
            <person name="Culley D."/>
            <person name="Magnuson J.K."/>
            <person name="James T.Y."/>
            <person name="O'Malley M.A."/>
            <person name="Stajich J.E."/>
            <person name="Spatafora J.W."/>
            <person name="Visel A."/>
            <person name="Grigoriev I.V."/>
        </authorList>
    </citation>
    <scope>NUCLEOTIDE SEQUENCE [LARGE SCALE GENOMIC DNA]</scope>
    <source>
        <strain evidence="10 11">CBS 931.73</strain>
    </source>
</reference>
<dbReference type="FunFam" id="3.20.20.10:FF:000005">
    <property type="entry name" value="Ornithine decarboxylase"/>
    <property type="match status" value="1"/>
</dbReference>
<keyword evidence="11" id="KW-1185">Reference proteome</keyword>
<dbReference type="CDD" id="cd00622">
    <property type="entry name" value="PLPDE_III_ODC"/>
    <property type="match status" value="1"/>
</dbReference>
<evidence type="ECO:0000256" key="5">
    <source>
        <dbReference type="ARBA" id="ARBA00034115"/>
    </source>
</evidence>
<dbReference type="GO" id="GO:0033387">
    <property type="term" value="P:putrescine biosynthetic process from arginine, via ornithine"/>
    <property type="evidence" value="ECO:0007669"/>
    <property type="project" value="TreeGrafter"/>
</dbReference>
<evidence type="ECO:0000256" key="4">
    <source>
        <dbReference type="ARBA" id="ARBA00023239"/>
    </source>
</evidence>
<gene>
    <name evidence="10" type="ORF">K493DRAFT_210119</name>
</gene>
<comment type="catalytic activity">
    <reaction evidence="8">
        <text>L-ornithine + H(+) = putrescine + CO2</text>
        <dbReference type="Rhea" id="RHEA:22964"/>
        <dbReference type="ChEBI" id="CHEBI:15378"/>
        <dbReference type="ChEBI" id="CHEBI:16526"/>
        <dbReference type="ChEBI" id="CHEBI:46911"/>
        <dbReference type="ChEBI" id="CHEBI:326268"/>
        <dbReference type="EC" id="4.1.1.17"/>
    </reaction>
</comment>
<evidence type="ECO:0000256" key="1">
    <source>
        <dbReference type="ARBA" id="ARBA00001933"/>
    </source>
</evidence>
<evidence type="ECO:0000313" key="11">
    <source>
        <dbReference type="Proteomes" id="UP000193498"/>
    </source>
</evidence>
<keyword evidence="3" id="KW-0663">Pyridoxal phosphate</keyword>
<dbReference type="PANTHER" id="PTHR11482:SF6">
    <property type="entry name" value="ORNITHINE DECARBOXYLASE 1-RELATED"/>
    <property type="match status" value="1"/>
</dbReference>
<dbReference type="PRINTS" id="PR01182">
    <property type="entry name" value="ORNDCRBXLASE"/>
</dbReference>
<dbReference type="GO" id="GO:0005737">
    <property type="term" value="C:cytoplasm"/>
    <property type="evidence" value="ECO:0007669"/>
    <property type="project" value="TreeGrafter"/>
</dbReference>
<proteinExistence type="inferred from homology"/>
<dbReference type="Gene3D" id="2.40.37.10">
    <property type="entry name" value="Lyase, Ornithine Decarboxylase, Chain A, domain 1"/>
    <property type="match status" value="1"/>
</dbReference>
<sequence>MDTPKINVSSISEALRVELEVRTRLNNDDPFIIADVGEVIKRLTEWRRLLPMVQPFYALKCNPDPQIVKILCDEGIGFDCASKGEIQYILDQGVSPSRIIYANVVKATTHLQFAKKQKVALMTFDNIAELRKIVRYYPDAEAVIRILIEGSKSKYSLGSKAGAPLSTVSTLLHKAKDLNVNVVGVSFHVGCMCFDSVSYERALIQAREVFDIGVTYGYQFKLLDIGGGFPGDLKYDGDFVDIANRINIGLKQLFPSNIRVIAEPGRYLVASAYALATSVIGRR</sequence>
<dbReference type="InterPro" id="IPR029066">
    <property type="entry name" value="PLP-binding_barrel"/>
</dbReference>
<dbReference type="SUPFAM" id="SSF51419">
    <property type="entry name" value="PLP-binding barrel"/>
    <property type="match status" value="1"/>
</dbReference>
<dbReference type="EC" id="4.1.1.17" evidence="6"/>
<dbReference type="InterPro" id="IPR002433">
    <property type="entry name" value="Orn_de-COase"/>
</dbReference>
<comment type="cofactor">
    <cofactor evidence="1">
        <name>pyridoxal 5'-phosphate</name>
        <dbReference type="ChEBI" id="CHEBI:597326"/>
    </cofactor>
</comment>
<evidence type="ECO:0000256" key="6">
    <source>
        <dbReference type="ARBA" id="ARBA00034138"/>
    </source>
</evidence>
<dbReference type="PRINTS" id="PR01179">
    <property type="entry name" value="ODADCRBXLASE"/>
</dbReference>
<dbReference type="Gene3D" id="3.20.20.10">
    <property type="entry name" value="Alanine racemase"/>
    <property type="match status" value="1"/>
</dbReference>
<dbReference type="GO" id="GO:0004586">
    <property type="term" value="F:ornithine decarboxylase activity"/>
    <property type="evidence" value="ECO:0007669"/>
    <property type="project" value="UniProtKB-EC"/>
</dbReference>
<organism evidence="10 11">
    <name type="scientific">Basidiobolus meristosporus CBS 931.73</name>
    <dbReference type="NCBI Taxonomy" id="1314790"/>
    <lineage>
        <taxon>Eukaryota</taxon>
        <taxon>Fungi</taxon>
        <taxon>Fungi incertae sedis</taxon>
        <taxon>Zoopagomycota</taxon>
        <taxon>Entomophthoromycotina</taxon>
        <taxon>Basidiobolomycetes</taxon>
        <taxon>Basidiobolales</taxon>
        <taxon>Basidiobolaceae</taxon>
        <taxon>Basidiobolus</taxon>
    </lineage>
</organism>
<dbReference type="InterPro" id="IPR022644">
    <property type="entry name" value="De-COase2_N"/>
</dbReference>
<dbReference type="EMBL" id="MCFE01000074">
    <property type="protein sequence ID" value="ORY01069.1"/>
    <property type="molecule type" value="Genomic_DNA"/>
</dbReference>
<comment type="subunit">
    <text evidence="7">Homodimer. Only the dimer is catalytically active, as the active sites are constructed of residues from both monomers.</text>
</comment>
<evidence type="ECO:0000256" key="8">
    <source>
        <dbReference type="ARBA" id="ARBA00049127"/>
    </source>
</evidence>
<evidence type="ECO:0000259" key="9">
    <source>
        <dbReference type="Pfam" id="PF02784"/>
    </source>
</evidence>
<comment type="caution">
    <text evidence="10">The sequence shown here is derived from an EMBL/GenBank/DDBJ whole genome shotgun (WGS) entry which is preliminary data.</text>
</comment>
<dbReference type="PROSITE" id="PS00878">
    <property type="entry name" value="ODR_DC_2_1"/>
    <property type="match status" value="1"/>
</dbReference>
<feature type="domain" description="Orn/DAP/Arg decarboxylase 2 N-terminal" evidence="9">
    <location>
        <begin position="37"/>
        <end position="270"/>
    </location>
</feature>
<name>A0A1Y1YSY4_9FUNG</name>
<protein>
    <recommendedName>
        <fullName evidence="6">ornithine decarboxylase</fullName>
        <ecNumber evidence="6">4.1.1.17</ecNumber>
    </recommendedName>
</protein>
<dbReference type="Proteomes" id="UP000193498">
    <property type="component" value="Unassembled WGS sequence"/>
</dbReference>
<dbReference type="OrthoDB" id="5034579at2759"/>
<dbReference type="Pfam" id="PF02784">
    <property type="entry name" value="Orn_Arg_deC_N"/>
    <property type="match status" value="1"/>
</dbReference>
<dbReference type="STRING" id="1314790.A0A1Y1YSY4"/>
<accession>A0A1Y1YSY4</accession>
<keyword evidence="4" id="KW-0456">Lyase</keyword>
<dbReference type="InterPro" id="IPR000183">
    <property type="entry name" value="Orn/DAP/Arg_de-COase"/>
</dbReference>
<evidence type="ECO:0000256" key="7">
    <source>
        <dbReference type="ARBA" id="ARBA00046672"/>
    </source>
</evidence>
<evidence type="ECO:0000256" key="2">
    <source>
        <dbReference type="ARBA" id="ARBA00008872"/>
    </source>
</evidence>
<comment type="similarity">
    <text evidence="2">Belongs to the Orn/Lys/Arg decarboxylase class-II family.</text>
</comment>